<keyword evidence="1" id="KW-0812">Transmembrane</keyword>
<dbReference type="EMBL" id="FTOM01000001">
    <property type="protein sequence ID" value="SIS52502.1"/>
    <property type="molecule type" value="Genomic_DNA"/>
</dbReference>
<dbReference type="RefSeq" id="WP_076363159.1">
    <property type="nucleotide sequence ID" value="NZ_FTOM01000001.1"/>
</dbReference>
<name>A0A1N7JT24_9RHOB</name>
<proteinExistence type="predicted"/>
<protein>
    <recommendedName>
        <fullName evidence="4">DUF2484 family protein</fullName>
    </recommendedName>
</protein>
<sequence>MTGSLILACLWGLVANVAALGPRRMHWPAAWALIAAGVPILGWVTYQNGPWVGLVVLAGGLSVLRWPVRHALARLRRRPAD</sequence>
<dbReference type="STRING" id="407234.SAMN05421795_101311"/>
<evidence type="ECO:0000313" key="3">
    <source>
        <dbReference type="Proteomes" id="UP000186098"/>
    </source>
</evidence>
<dbReference type="Pfam" id="PF10658">
    <property type="entry name" value="DUF2484"/>
    <property type="match status" value="1"/>
</dbReference>
<keyword evidence="1" id="KW-0472">Membrane</keyword>
<accession>A0A1N7JT24</accession>
<dbReference type="Proteomes" id="UP000186098">
    <property type="component" value="Unassembled WGS sequence"/>
</dbReference>
<evidence type="ECO:0000313" key="2">
    <source>
        <dbReference type="EMBL" id="SIS52502.1"/>
    </source>
</evidence>
<keyword evidence="1" id="KW-1133">Transmembrane helix</keyword>
<evidence type="ECO:0000256" key="1">
    <source>
        <dbReference type="SAM" id="Phobius"/>
    </source>
</evidence>
<gene>
    <name evidence="2" type="ORF">SAMN05421795_101311</name>
</gene>
<keyword evidence="3" id="KW-1185">Reference proteome</keyword>
<evidence type="ECO:0008006" key="4">
    <source>
        <dbReference type="Google" id="ProtNLM"/>
    </source>
</evidence>
<dbReference type="InterPro" id="IPR018919">
    <property type="entry name" value="DUF2484"/>
</dbReference>
<reference evidence="3" key="1">
    <citation type="submission" date="2017-01" db="EMBL/GenBank/DDBJ databases">
        <authorList>
            <person name="Varghese N."/>
            <person name="Submissions S."/>
        </authorList>
    </citation>
    <scope>NUCLEOTIDE SEQUENCE [LARGE SCALE GENOMIC DNA]</scope>
    <source>
        <strain evidence="3">DSM 18714</strain>
    </source>
</reference>
<organism evidence="2 3">
    <name type="scientific">Phaeovulum vinaykumarii</name>
    <dbReference type="NCBI Taxonomy" id="407234"/>
    <lineage>
        <taxon>Bacteria</taxon>
        <taxon>Pseudomonadati</taxon>
        <taxon>Pseudomonadota</taxon>
        <taxon>Alphaproteobacteria</taxon>
        <taxon>Rhodobacterales</taxon>
        <taxon>Paracoccaceae</taxon>
        <taxon>Phaeovulum</taxon>
    </lineage>
</organism>
<dbReference type="AlphaFoldDB" id="A0A1N7JT24"/>
<dbReference type="OrthoDB" id="7862849at2"/>
<feature type="transmembrane region" description="Helical" evidence="1">
    <location>
        <begin position="48"/>
        <end position="68"/>
    </location>
</feature>